<dbReference type="RefSeq" id="WP_155306874.1">
    <property type="nucleotide sequence ID" value="NZ_AP021875.1"/>
</dbReference>
<feature type="transmembrane region" description="Helical" evidence="9">
    <location>
        <begin position="141"/>
        <end position="160"/>
    </location>
</feature>
<evidence type="ECO:0000256" key="3">
    <source>
        <dbReference type="ARBA" id="ARBA00022475"/>
    </source>
</evidence>
<protein>
    <submittedName>
        <fullName evidence="10">Branched-chain amino acid ABC transporter permease</fullName>
    </submittedName>
</protein>
<dbReference type="GO" id="GO:0005886">
    <property type="term" value="C:plasma membrane"/>
    <property type="evidence" value="ECO:0007669"/>
    <property type="project" value="UniProtKB-SubCell"/>
</dbReference>
<reference evidence="10 11" key="1">
    <citation type="submission" date="2019-11" db="EMBL/GenBank/DDBJ databases">
        <title>Comparative genomics of hydrocarbon-degrading Desulfosarcina strains.</title>
        <authorList>
            <person name="Watanabe M."/>
            <person name="Kojima H."/>
            <person name="Fukui M."/>
        </authorList>
    </citation>
    <scope>NUCLEOTIDE SEQUENCE [LARGE SCALE GENOMIC DNA]</scope>
    <source>
        <strain evidence="10 11">PP31</strain>
    </source>
</reference>
<keyword evidence="7 9" id="KW-0472">Membrane</keyword>
<organism evidence="10 11">
    <name type="scientific">Desulfosarcina widdelii</name>
    <dbReference type="NCBI Taxonomy" id="947919"/>
    <lineage>
        <taxon>Bacteria</taxon>
        <taxon>Pseudomonadati</taxon>
        <taxon>Thermodesulfobacteriota</taxon>
        <taxon>Desulfobacteria</taxon>
        <taxon>Desulfobacterales</taxon>
        <taxon>Desulfosarcinaceae</taxon>
        <taxon>Desulfosarcina</taxon>
    </lineage>
</organism>
<evidence type="ECO:0000256" key="7">
    <source>
        <dbReference type="ARBA" id="ARBA00023136"/>
    </source>
</evidence>
<dbReference type="GO" id="GO:0022857">
    <property type="term" value="F:transmembrane transporter activity"/>
    <property type="evidence" value="ECO:0007669"/>
    <property type="project" value="InterPro"/>
</dbReference>
<dbReference type="EMBL" id="AP021875">
    <property type="protein sequence ID" value="BBO78214.1"/>
    <property type="molecule type" value="Genomic_DNA"/>
</dbReference>
<sequence length="304" mass="32208">MLLFIEQLLNGLQLGIMLFLMSAGLTLVFGIMQVINLAHGSFYMIGAYVGATVAARTGSFLLGLLAALPASALAGMLVEALVLRRLYKKEHLDQVLATFGLIMFFNELTRILWGRQPLFMDVPPWLSGSVEIIPGVPYPSYRIAVISVGIIVAVLLYLLFTRTRLGMQIRAGASNREMAAALGVNIRLLYTLVFGLGTLLAGLAGVMAGPILAVEAGMGESVLILTFVVIVIGGIGSIRGALVGALLVGMVDTLGRAFLPTLLRTVFSAAYADGVAASLASMSVYILMAVILVWRPRGLLPGAN</sequence>
<feature type="transmembrane region" description="Helical" evidence="9">
    <location>
        <begin position="37"/>
        <end position="55"/>
    </location>
</feature>
<evidence type="ECO:0000256" key="9">
    <source>
        <dbReference type="SAM" id="Phobius"/>
    </source>
</evidence>
<dbReference type="GO" id="GO:0006865">
    <property type="term" value="P:amino acid transport"/>
    <property type="evidence" value="ECO:0007669"/>
    <property type="project" value="UniProtKB-KW"/>
</dbReference>
<dbReference type="PANTHER" id="PTHR11795:SF442">
    <property type="entry name" value="ABC TRANSPORTER ATP-BINDING PROTEIN"/>
    <property type="match status" value="1"/>
</dbReference>
<comment type="similarity">
    <text evidence="8">Belongs to the binding-protein-dependent transport system permease family. LivHM subfamily.</text>
</comment>
<feature type="transmembrane region" description="Helical" evidence="9">
    <location>
        <begin position="95"/>
        <end position="113"/>
    </location>
</feature>
<dbReference type="InterPro" id="IPR001851">
    <property type="entry name" value="ABC_transp_permease"/>
</dbReference>
<accession>A0A5K7ZIW1</accession>
<feature type="transmembrane region" description="Helical" evidence="9">
    <location>
        <begin position="12"/>
        <end position="30"/>
    </location>
</feature>
<gene>
    <name evidence="10" type="ORF">DSCW_56310</name>
</gene>
<dbReference type="Pfam" id="PF02653">
    <property type="entry name" value="BPD_transp_2"/>
    <property type="match status" value="1"/>
</dbReference>
<keyword evidence="3" id="KW-1003">Cell membrane</keyword>
<feature type="transmembrane region" description="Helical" evidence="9">
    <location>
        <begin position="270"/>
        <end position="294"/>
    </location>
</feature>
<dbReference type="KEGG" id="dwd:DSCW_56310"/>
<keyword evidence="4 9" id="KW-0812">Transmembrane</keyword>
<proteinExistence type="inferred from homology"/>
<evidence type="ECO:0000256" key="4">
    <source>
        <dbReference type="ARBA" id="ARBA00022692"/>
    </source>
</evidence>
<evidence type="ECO:0000313" key="11">
    <source>
        <dbReference type="Proteomes" id="UP000427769"/>
    </source>
</evidence>
<name>A0A5K7ZIW1_9BACT</name>
<evidence type="ECO:0000256" key="8">
    <source>
        <dbReference type="ARBA" id="ARBA00037998"/>
    </source>
</evidence>
<dbReference type="Proteomes" id="UP000427769">
    <property type="component" value="Chromosome"/>
</dbReference>
<evidence type="ECO:0000256" key="6">
    <source>
        <dbReference type="ARBA" id="ARBA00022989"/>
    </source>
</evidence>
<dbReference type="CDD" id="cd06582">
    <property type="entry name" value="TM_PBP1_LivH_like"/>
    <property type="match status" value="1"/>
</dbReference>
<dbReference type="InterPro" id="IPR037294">
    <property type="entry name" value="ABC_BtuC-like"/>
</dbReference>
<keyword evidence="6 9" id="KW-1133">Transmembrane helix</keyword>
<keyword evidence="2" id="KW-0813">Transport</keyword>
<dbReference type="OrthoDB" id="9807115at2"/>
<keyword evidence="11" id="KW-1185">Reference proteome</keyword>
<feature type="transmembrane region" description="Helical" evidence="9">
    <location>
        <begin position="224"/>
        <end position="249"/>
    </location>
</feature>
<feature type="transmembrane region" description="Helical" evidence="9">
    <location>
        <begin position="61"/>
        <end position="83"/>
    </location>
</feature>
<dbReference type="InterPro" id="IPR052157">
    <property type="entry name" value="BCAA_transport_permease"/>
</dbReference>
<comment type="subcellular location">
    <subcellularLocation>
        <location evidence="1">Cell membrane</location>
        <topology evidence="1">Multi-pass membrane protein</topology>
    </subcellularLocation>
</comment>
<keyword evidence="5" id="KW-0029">Amino-acid transport</keyword>
<evidence type="ECO:0000256" key="5">
    <source>
        <dbReference type="ARBA" id="ARBA00022970"/>
    </source>
</evidence>
<dbReference type="Gene3D" id="1.10.3470.10">
    <property type="entry name" value="ABC transporter involved in vitamin B12 uptake, BtuC"/>
    <property type="match status" value="1"/>
</dbReference>
<dbReference type="AlphaFoldDB" id="A0A5K7ZIW1"/>
<dbReference type="PANTHER" id="PTHR11795">
    <property type="entry name" value="BRANCHED-CHAIN AMINO ACID TRANSPORT SYSTEM PERMEASE PROTEIN LIVH"/>
    <property type="match status" value="1"/>
</dbReference>
<feature type="transmembrane region" description="Helical" evidence="9">
    <location>
        <begin position="188"/>
        <end position="212"/>
    </location>
</feature>
<evidence type="ECO:0000256" key="1">
    <source>
        <dbReference type="ARBA" id="ARBA00004651"/>
    </source>
</evidence>
<evidence type="ECO:0000313" key="10">
    <source>
        <dbReference type="EMBL" id="BBO78214.1"/>
    </source>
</evidence>
<evidence type="ECO:0000256" key="2">
    <source>
        <dbReference type="ARBA" id="ARBA00022448"/>
    </source>
</evidence>